<dbReference type="AlphaFoldDB" id="E6U809"/>
<dbReference type="SUPFAM" id="SSF51556">
    <property type="entry name" value="Metallo-dependent hydrolases"/>
    <property type="match status" value="1"/>
</dbReference>
<dbReference type="HOGENOM" id="CLU_046987_0_0_9"/>
<protein>
    <submittedName>
        <fullName evidence="2">Amidohydrolase</fullName>
    </submittedName>
</protein>
<dbReference type="SUPFAM" id="SSF51338">
    <property type="entry name" value="Composite domain of metallo-dependent hydrolases"/>
    <property type="match status" value="1"/>
</dbReference>
<dbReference type="CDD" id="cd01309">
    <property type="entry name" value="Met_dep_hydrolase_C"/>
    <property type="match status" value="1"/>
</dbReference>
<feature type="domain" description="Amidohydrolase-related" evidence="1">
    <location>
        <begin position="85"/>
        <end position="413"/>
    </location>
</feature>
<organism evidence="2 3">
    <name type="scientific">Ethanoligenens harbinense (strain DSM 18485 / JCM 12961 / CGMCC 1.5033 / YUAN-3)</name>
    <dbReference type="NCBI Taxonomy" id="663278"/>
    <lineage>
        <taxon>Bacteria</taxon>
        <taxon>Bacillati</taxon>
        <taxon>Bacillota</taxon>
        <taxon>Clostridia</taxon>
        <taxon>Eubacteriales</taxon>
        <taxon>Oscillospiraceae</taxon>
        <taxon>Ethanoligenens</taxon>
    </lineage>
</organism>
<reference evidence="2 3" key="1">
    <citation type="submission" date="2010-12" db="EMBL/GenBank/DDBJ databases">
        <title>Complete sequence of Ethanoligenens harbinense YUAN-3.</title>
        <authorList>
            <person name="Lucas S."/>
            <person name="Copeland A."/>
            <person name="Lapidus A."/>
            <person name="Cheng J.-F."/>
            <person name="Bruce D."/>
            <person name="Goodwin L."/>
            <person name="Pitluck S."/>
            <person name="Chertkov O."/>
            <person name="Misra M."/>
            <person name="Detter J.C."/>
            <person name="Han C."/>
            <person name="Tapia R."/>
            <person name="Land M."/>
            <person name="Hauser L."/>
            <person name="Jeffries C."/>
            <person name="Kyrpides N."/>
            <person name="Ivanova N."/>
            <person name="Mikhailova N."/>
            <person name="Wang A."/>
            <person name="Mouttaki H."/>
            <person name="He Z."/>
            <person name="Zhou J."/>
            <person name="Hemme C.L."/>
            <person name="Woyke T."/>
        </authorList>
    </citation>
    <scope>NUCLEOTIDE SEQUENCE [LARGE SCALE GENOMIC DNA]</scope>
    <source>
        <strain evidence="3">DSM 18485 / JCM 12961 / CGMCC 1.5033 / YUAN-3</strain>
    </source>
</reference>
<evidence type="ECO:0000313" key="3">
    <source>
        <dbReference type="Proteomes" id="UP000001551"/>
    </source>
</evidence>
<sequence length="417" mass="45266">MVRQAHSLLVRKTCCCRAAALGGAACIHIEEKNVLIQNARIFTMEGAVIENGWLETEGGRIRALGGMETIPAAAGDVFDAKGGSLLPGLVDAHTHLGMWEDSLGFEGDDGNEKTDPSTPHLSAVDAVNPLDRCFAEAREAGITTVVTGPGSANPVSGQLIAMKTAGRRIDDMLLKAPVAIKFALGENPKTVYHDRDETPTTRMATAAIIREQLLKAMRYRQKLLACRENDELEEPEFDYKCEALLPLLAREVQAHFHAHRADDIFTALRIAKEFELDAVIVHATEGHLIAEELAAEQAKILSGPFLCDRSKPELKNQSPVSPGQMMKAGLHPAIITDHPVVPVQYLPLCAALAVREGMEHDAALRAITIRPAEILHLENRVGSLRPGKDADLVVFDGDPLDFYAHTVFVAVGGRRVK</sequence>
<proteinExistence type="predicted"/>
<dbReference type="Pfam" id="PF01979">
    <property type="entry name" value="Amidohydro_1"/>
    <property type="match status" value="1"/>
</dbReference>
<evidence type="ECO:0000259" key="1">
    <source>
        <dbReference type="Pfam" id="PF01979"/>
    </source>
</evidence>
<dbReference type="EMBL" id="CP002400">
    <property type="protein sequence ID" value="ADU25941.1"/>
    <property type="molecule type" value="Genomic_DNA"/>
</dbReference>
<accession>E6U809</accession>
<dbReference type="InterPro" id="IPR006680">
    <property type="entry name" value="Amidohydro-rel"/>
</dbReference>
<dbReference type="Proteomes" id="UP000001551">
    <property type="component" value="Chromosome"/>
</dbReference>
<name>E6U809_ETHHY</name>
<dbReference type="PANTHER" id="PTHR43135">
    <property type="entry name" value="ALPHA-D-RIBOSE 1-METHYLPHOSPHONATE 5-TRIPHOSPHATE DIPHOSPHATASE"/>
    <property type="match status" value="1"/>
</dbReference>
<dbReference type="InterPro" id="IPR011059">
    <property type="entry name" value="Metal-dep_hydrolase_composite"/>
</dbReference>
<dbReference type="InterPro" id="IPR051781">
    <property type="entry name" value="Metallo-dep_Hydrolase"/>
</dbReference>
<dbReference type="eggNOG" id="COG1228">
    <property type="taxonomic scope" value="Bacteria"/>
</dbReference>
<dbReference type="Gene3D" id="3.20.20.140">
    <property type="entry name" value="Metal-dependent hydrolases"/>
    <property type="match status" value="1"/>
</dbReference>
<dbReference type="InterPro" id="IPR032466">
    <property type="entry name" value="Metal_Hydrolase"/>
</dbReference>
<dbReference type="KEGG" id="eha:Ethha_0355"/>
<gene>
    <name evidence="2" type="ordered locus">Ethha_0355</name>
</gene>
<dbReference type="PANTHER" id="PTHR43135:SF3">
    <property type="entry name" value="ALPHA-D-RIBOSE 1-METHYLPHOSPHONATE 5-TRIPHOSPHATE DIPHOSPHATASE"/>
    <property type="match status" value="1"/>
</dbReference>
<keyword evidence="2" id="KW-0378">Hydrolase</keyword>
<dbReference type="STRING" id="663278.Ethha_0355"/>
<dbReference type="GO" id="GO:0016810">
    <property type="term" value="F:hydrolase activity, acting on carbon-nitrogen (but not peptide) bonds"/>
    <property type="evidence" value="ECO:0007669"/>
    <property type="project" value="InterPro"/>
</dbReference>
<evidence type="ECO:0000313" key="2">
    <source>
        <dbReference type="EMBL" id="ADU25941.1"/>
    </source>
</evidence>
<keyword evidence="3" id="KW-1185">Reference proteome</keyword>